<dbReference type="EMBL" id="UYYF01004271">
    <property type="protein sequence ID" value="VDN00993.1"/>
    <property type="molecule type" value="Genomic_DNA"/>
</dbReference>
<dbReference type="OrthoDB" id="10642471at2759"/>
<reference evidence="3" key="1">
    <citation type="submission" date="2017-02" db="UniProtKB">
        <authorList>
            <consortium name="WormBaseParasite"/>
        </authorList>
    </citation>
    <scope>IDENTIFICATION</scope>
</reference>
<evidence type="ECO:0000313" key="2">
    <source>
        <dbReference type="Proteomes" id="UP000276776"/>
    </source>
</evidence>
<sequence>MMSKQSKWPRNEEMEAKKELGKENRIISRQQVLGMKIASRDNYVDAMYEEVSKDLRNVLVRDLLWRINSIAFRKLERWMKYKRLRIVETGIPRINAFSPFEIKETLRLKDSLNETVRPVTEQTRAEILSALRPDAATVLGSGHFFKDFRIVRNVPPFEKVCSFIFLRSGI</sequence>
<evidence type="ECO:0000313" key="1">
    <source>
        <dbReference type="EMBL" id="VDN00993.1"/>
    </source>
</evidence>
<gene>
    <name evidence="1" type="ORF">TCLT_LOCUS3955</name>
</gene>
<protein>
    <submittedName>
        <fullName evidence="3">Cofac_haem_bdg domain-containing protein</fullName>
    </submittedName>
</protein>
<proteinExistence type="predicted"/>
<keyword evidence="2" id="KW-1185">Reference proteome</keyword>
<dbReference type="Proteomes" id="UP000276776">
    <property type="component" value="Unassembled WGS sequence"/>
</dbReference>
<accession>A0A0N5CUL7</accession>
<dbReference type="AlphaFoldDB" id="A0A0N5CUL7"/>
<name>A0A0N5CUL7_THECL</name>
<evidence type="ECO:0000313" key="3">
    <source>
        <dbReference type="WBParaSite" id="TCLT_0000396601-mRNA-1"/>
    </source>
</evidence>
<organism evidence="3">
    <name type="scientific">Thelazia callipaeda</name>
    <name type="common">Oriental eyeworm</name>
    <name type="synonym">Parasitic nematode</name>
    <dbReference type="NCBI Taxonomy" id="103827"/>
    <lineage>
        <taxon>Eukaryota</taxon>
        <taxon>Metazoa</taxon>
        <taxon>Ecdysozoa</taxon>
        <taxon>Nematoda</taxon>
        <taxon>Chromadorea</taxon>
        <taxon>Rhabditida</taxon>
        <taxon>Spirurina</taxon>
        <taxon>Spiruromorpha</taxon>
        <taxon>Thelazioidea</taxon>
        <taxon>Thelaziidae</taxon>
        <taxon>Thelazia</taxon>
    </lineage>
</organism>
<reference evidence="1 2" key="2">
    <citation type="submission" date="2018-11" db="EMBL/GenBank/DDBJ databases">
        <authorList>
            <consortium name="Pathogen Informatics"/>
        </authorList>
    </citation>
    <scope>NUCLEOTIDE SEQUENCE [LARGE SCALE GENOMIC DNA]</scope>
</reference>
<dbReference type="STRING" id="103827.A0A0N5CUL7"/>
<dbReference type="WBParaSite" id="TCLT_0000396601-mRNA-1">
    <property type="protein sequence ID" value="TCLT_0000396601-mRNA-1"/>
    <property type="gene ID" value="TCLT_0000396601"/>
</dbReference>